<keyword evidence="12" id="KW-1185">Reference proteome</keyword>
<comment type="similarity">
    <text evidence="2 9">Belongs to the cytochrome P450 family.</text>
</comment>
<dbReference type="GO" id="GO:0004497">
    <property type="term" value="F:monooxygenase activity"/>
    <property type="evidence" value="ECO:0007669"/>
    <property type="project" value="UniProtKB-KW"/>
</dbReference>
<keyword evidence="10" id="KW-0472">Membrane</keyword>
<dbReference type="InterPro" id="IPR050196">
    <property type="entry name" value="Cytochrome_P450_Monoox"/>
</dbReference>
<dbReference type="InterPro" id="IPR036396">
    <property type="entry name" value="Cyt_P450_sf"/>
</dbReference>
<dbReference type="InterPro" id="IPR017972">
    <property type="entry name" value="Cyt_P450_CS"/>
</dbReference>
<dbReference type="GO" id="GO:0016705">
    <property type="term" value="F:oxidoreductase activity, acting on paired donors, with incorporation or reduction of molecular oxygen"/>
    <property type="evidence" value="ECO:0007669"/>
    <property type="project" value="InterPro"/>
</dbReference>
<keyword evidence="10" id="KW-1133">Transmembrane helix</keyword>
<dbReference type="OrthoDB" id="1470350at2759"/>
<dbReference type="CDD" id="cd20628">
    <property type="entry name" value="CYP4"/>
    <property type="match status" value="1"/>
</dbReference>
<dbReference type="GO" id="GO:0005506">
    <property type="term" value="F:iron ion binding"/>
    <property type="evidence" value="ECO:0007669"/>
    <property type="project" value="InterPro"/>
</dbReference>
<evidence type="ECO:0000256" key="9">
    <source>
        <dbReference type="RuleBase" id="RU000461"/>
    </source>
</evidence>
<proteinExistence type="inferred from homology"/>
<accession>A0A9P0GQB4</accession>
<evidence type="ECO:0008006" key="13">
    <source>
        <dbReference type="Google" id="ProtNLM"/>
    </source>
</evidence>
<dbReference type="PRINTS" id="PR00385">
    <property type="entry name" value="P450"/>
</dbReference>
<protein>
    <recommendedName>
        <fullName evidence="13">Cytochrome P450</fullName>
    </recommendedName>
</protein>
<dbReference type="Pfam" id="PF00067">
    <property type="entry name" value="p450"/>
    <property type="match status" value="1"/>
</dbReference>
<dbReference type="Proteomes" id="UP001153737">
    <property type="component" value="Chromosome 3"/>
</dbReference>
<dbReference type="Gene3D" id="1.10.630.10">
    <property type="entry name" value="Cytochrome P450"/>
    <property type="match status" value="1"/>
</dbReference>
<evidence type="ECO:0000256" key="2">
    <source>
        <dbReference type="ARBA" id="ARBA00010617"/>
    </source>
</evidence>
<evidence type="ECO:0000256" key="5">
    <source>
        <dbReference type="ARBA" id="ARBA00023002"/>
    </source>
</evidence>
<evidence type="ECO:0000256" key="1">
    <source>
        <dbReference type="ARBA" id="ARBA00001971"/>
    </source>
</evidence>
<dbReference type="EMBL" id="OU896709">
    <property type="protein sequence ID" value="CAH1159371.1"/>
    <property type="molecule type" value="Genomic_DNA"/>
</dbReference>
<keyword evidence="7 9" id="KW-0503">Monooxygenase</keyword>
<dbReference type="SUPFAM" id="SSF48264">
    <property type="entry name" value="Cytochrome P450"/>
    <property type="match status" value="1"/>
</dbReference>
<feature type="binding site" description="axial binding residue" evidence="8">
    <location>
        <position position="434"/>
    </location>
    <ligand>
        <name>heme</name>
        <dbReference type="ChEBI" id="CHEBI:30413"/>
    </ligand>
    <ligandPart>
        <name>Fe</name>
        <dbReference type="ChEBI" id="CHEBI:18248"/>
    </ligandPart>
</feature>
<gene>
    <name evidence="11" type="ORF">PHAECO_LOCUS7069</name>
</gene>
<evidence type="ECO:0000313" key="12">
    <source>
        <dbReference type="Proteomes" id="UP001153737"/>
    </source>
</evidence>
<dbReference type="AlphaFoldDB" id="A0A9P0GQB4"/>
<dbReference type="PRINTS" id="PR00463">
    <property type="entry name" value="EP450I"/>
</dbReference>
<reference evidence="11" key="1">
    <citation type="submission" date="2022-01" db="EMBL/GenBank/DDBJ databases">
        <authorList>
            <person name="King R."/>
        </authorList>
    </citation>
    <scope>NUCLEOTIDE SEQUENCE</scope>
</reference>
<evidence type="ECO:0000256" key="3">
    <source>
        <dbReference type="ARBA" id="ARBA00022617"/>
    </source>
</evidence>
<evidence type="ECO:0000256" key="8">
    <source>
        <dbReference type="PIRSR" id="PIRSR602401-1"/>
    </source>
</evidence>
<evidence type="ECO:0000256" key="7">
    <source>
        <dbReference type="ARBA" id="ARBA00023033"/>
    </source>
</evidence>
<organism evidence="11 12">
    <name type="scientific">Phaedon cochleariae</name>
    <name type="common">Mustard beetle</name>
    <dbReference type="NCBI Taxonomy" id="80249"/>
    <lineage>
        <taxon>Eukaryota</taxon>
        <taxon>Metazoa</taxon>
        <taxon>Ecdysozoa</taxon>
        <taxon>Arthropoda</taxon>
        <taxon>Hexapoda</taxon>
        <taxon>Insecta</taxon>
        <taxon>Pterygota</taxon>
        <taxon>Neoptera</taxon>
        <taxon>Endopterygota</taxon>
        <taxon>Coleoptera</taxon>
        <taxon>Polyphaga</taxon>
        <taxon>Cucujiformia</taxon>
        <taxon>Chrysomeloidea</taxon>
        <taxon>Chrysomelidae</taxon>
        <taxon>Chrysomelinae</taxon>
        <taxon>Chrysomelini</taxon>
        <taxon>Phaedon</taxon>
    </lineage>
</organism>
<dbReference type="InterPro" id="IPR002401">
    <property type="entry name" value="Cyt_P450_E_grp-I"/>
</dbReference>
<dbReference type="PANTHER" id="PTHR24291:SF187">
    <property type="entry name" value="CYTOCHROME P450 4AE1-RELATED"/>
    <property type="match status" value="1"/>
</dbReference>
<feature type="transmembrane region" description="Helical" evidence="10">
    <location>
        <begin position="6"/>
        <end position="23"/>
    </location>
</feature>
<sequence length="493" mass="56829">MVMDHVLSVVVLIVIAAVTVFLYRRHTHLSWIPKPPCHFIFGHYGLFQDYTVILEKLKDITIKYGGMIRIHLPPMKPGILVTDPGILRSLLMSEQALSKSRFYNFLKPLLGEGLLTISGDRWKSHRRLINPSLGRISFLRNCITTFESKGDILLEKIKEESNNSHINLLPMMKMYTMDVICETAMGLSSNYQNNHNYQYMHSIETIFKIVLKRMRTLKRFDFIFKLTKDHQILTENLRINDEFFTVIMEEKSNKNAQQTEESSQLTFLDMLLQLFRQGSSITVRNIKDEVNTMILGGHDTTSIGLSFTLYALAHHPDIQEKVHQEQIHIFGNATEPKTVSYDNLQEMKYLEMVIKEALRLYPPIPVIARELTGDIILDGGSVLPKNLNVGIFIYGCHRDPKYFPNPEVFDPNRFMSDDILPFTHLPFSGGPRNCIGQKFAILQMKSCISKIVRNFHLIAPESEDELVLVPDVTLKPKNGLKITVRRRHTQHHQ</sequence>
<comment type="cofactor">
    <cofactor evidence="1 8">
        <name>heme</name>
        <dbReference type="ChEBI" id="CHEBI:30413"/>
    </cofactor>
</comment>
<evidence type="ECO:0000256" key="4">
    <source>
        <dbReference type="ARBA" id="ARBA00022723"/>
    </source>
</evidence>
<keyword evidence="6 8" id="KW-0408">Iron</keyword>
<dbReference type="PROSITE" id="PS00086">
    <property type="entry name" value="CYTOCHROME_P450"/>
    <property type="match status" value="1"/>
</dbReference>
<evidence type="ECO:0000256" key="10">
    <source>
        <dbReference type="SAM" id="Phobius"/>
    </source>
</evidence>
<keyword evidence="3 8" id="KW-0349">Heme</keyword>
<name>A0A9P0GQB4_PHACE</name>
<reference evidence="11" key="2">
    <citation type="submission" date="2022-10" db="EMBL/GenBank/DDBJ databases">
        <authorList>
            <consortium name="ENA_rothamsted_submissions"/>
            <consortium name="culmorum"/>
            <person name="King R."/>
        </authorList>
    </citation>
    <scope>NUCLEOTIDE SEQUENCE</scope>
</reference>
<evidence type="ECO:0000313" key="11">
    <source>
        <dbReference type="EMBL" id="CAH1159371.1"/>
    </source>
</evidence>
<keyword evidence="4 8" id="KW-0479">Metal-binding</keyword>
<dbReference type="GO" id="GO:0020037">
    <property type="term" value="F:heme binding"/>
    <property type="evidence" value="ECO:0007669"/>
    <property type="project" value="InterPro"/>
</dbReference>
<dbReference type="PANTHER" id="PTHR24291">
    <property type="entry name" value="CYTOCHROME P450 FAMILY 4"/>
    <property type="match status" value="1"/>
</dbReference>
<keyword evidence="10" id="KW-0812">Transmembrane</keyword>
<dbReference type="InterPro" id="IPR001128">
    <property type="entry name" value="Cyt_P450"/>
</dbReference>
<keyword evidence="5 9" id="KW-0560">Oxidoreductase</keyword>
<evidence type="ECO:0000256" key="6">
    <source>
        <dbReference type="ARBA" id="ARBA00023004"/>
    </source>
</evidence>